<evidence type="ECO:0000256" key="4">
    <source>
        <dbReference type="ARBA" id="ARBA00023136"/>
    </source>
</evidence>
<dbReference type="SUPFAM" id="SSF52091">
    <property type="entry name" value="SpoIIaa-like"/>
    <property type="match status" value="1"/>
</dbReference>
<feature type="transmembrane region" description="Helical" evidence="5">
    <location>
        <begin position="354"/>
        <end position="377"/>
    </location>
</feature>
<dbReference type="InterPro" id="IPR001902">
    <property type="entry name" value="SLC26A/SulP_fam"/>
</dbReference>
<evidence type="ECO:0000256" key="5">
    <source>
        <dbReference type="SAM" id="Phobius"/>
    </source>
</evidence>
<dbReference type="Gene3D" id="3.30.750.24">
    <property type="entry name" value="STAS domain"/>
    <property type="match status" value="1"/>
</dbReference>
<dbReference type="GO" id="GO:0016020">
    <property type="term" value="C:membrane"/>
    <property type="evidence" value="ECO:0007669"/>
    <property type="project" value="UniProtKB-SubCell"/>
</dbReference>
<name>A0A8D1B078_PIG</name>
<proteinExistence type="predicted"/>
<evidence type="ECO:0000313" key="8">
    <source>
        <dbReference type="Proteomes" id="UP000694720"/>
    </source>
</evidence>
<evidence type="ECO:0000256" key="3">
    <source>
        <dbReference type="ARBA" id="ARBA00022989"/>
    </source>
</evidence>
<feature type="transmembrane region" description="Helical" evidence="5">
    <location>
        <begin position="461"/>
        <end position="479"/>
    </location>
</feature>
<reference evidence="7" key="1">
    <citation type="submission" date="2025-08" db="UniProtKB">
        <authorList>
            <consortium name="Ensembl"/>
        </authorList>
    </citation>
    <scope>IDENTIFICATION</scope>
</reference>
<dbReference type="Ensembl" id="ENSSSCT00035100131.1">
    <property type="protein sequence ID" value="ENSSSCP00035042485.1"/>
    <property type="gene ID" value="ENSSSCG00035073835.1"/>
</dbReference>
<dbReference type="AlphaFoldDB" id="A0A8D1B078"/>
<keyword evidence="2 5" id="KW-0812">Transmembrane</keyword>
<comment type="subcellular location">
    <subcellularLocation>
        <location evidence="1">Membrane</location>
        <topology evidence="1">Multi-pass membrane protein</topology>
    </subcellularLocation>
</comment>
<dbReference type="Pfam" id="PF00916">
    <property type="entry name" value="Sulfate_transp"/>
    <property type="match status" value="1"/>
</dbReference>
<feature type="transmembrane region" description="Helical" evidence="5">
    <location>
        <begin position="94"/>
        <end position="113"/>
    </location>
</feature>
<evidence type="ECO:0000313" key="7">
    <source>
        <dbReference type="Ensembl" id="ENSSSCP00035042485.1"/>
    </source>
</evidence>
<dbReference type="InterPro" id="IPR036513">
    <property type="entry name" value="STAS_dom_sf"/>
</dbReference>
<dbReference type="InterPro" id="IPR002645">
    <property type="entry name" value="STAS_dom"/>
</dbReference>
<dbReference type="InterPro" id="IPR011547">
    <property type="entry name" value="SLC26A/SulP_dom"/>
</dbReference>
<dbReference type="PROSITE" id="PS50801">
    <property type="entry name" value="STAS"/>
    <property type="match status" value="1"/>
</dbReference>
<sequence length="693" mass="74273">MSGLRSTRTCPGLGEASDLKYPLGSKFREPLTQARFQQLFGDAEQDSELRAEPRWSRLRRQWRRRRASACSGPGAWRLLLARLPPLRWLPHYRWRAWLLGDAVAGVTVGIVHVPQGMAFALLTSVPPVFGLYTSFFPVLIYTLLGTGRHLSTGTFAVLSLMTGSAVERLVPEPLERNLSAIEREQLDAQRVGAAAAMAFGSGALMLGMFALQLGVLATFLSEPVVKALTSGAALHVLVSQLPSLLGLPLPRQIGCFALFKTLAAVLTELPRSSPAELTISALSLALLVPVKELNVRFRDRLPTPIPGEIVMVLLASVLCFTSSLDTRYNVQIVGLLPGGFPQPLLPSLAELPRILVDSLPMAMVTFAVSASLASIYADKYSYTIDSNQELLAHGVSNLISSFFSCFPNSATLATTSLLVDAGGNTQLAGLFSCMVVLSVLLWLGPFFYYLPKVSSRGGGGWLAGVAVSQLIGVVSLPPLPQGCLGLHQHLQHAPDVLPDAGTPTTMAHQPRGLCRMDGHMGGCRDPECGPGPGCRCGLLHDDCGLPHPELLQVPGLLVLSYPTPLYFGTRGQFRRILEWHLRLGEGGQEAPKTDDPPDAVAEPVRVVVLDCSGVPFVDAAGARDVVQLASRCRDAGIHLLLAQCNASVLGTLTQAGLLDRVSPEQLFVSVQDAAAYALETLELSGPKTCTVWV</sequence>
<dbReference type="Pfam" id="PF01740">
    <property type="entry name" value="STAS"/>
    <property type="match status" value="1"/>
</dbReference>
<evidence type="ECO:0000259" key="6">
    <source>
        <dbReference type="PROSITE" id="PS50801"/>
    </source>
</evidence>
<evidence type="ECO:0000256" key="1">
    <source>
        <dbReference type="ARBA" id="ARBA00004141"/>
    </source>
</evidence>
<dbReference type="Proteomes" id="UP000694720">
    <property type="component" value="Unplaced"/>
</dbReference>
<organism evidence="7 8">
    <name type="scientific">Sus scrofa</name>
    <name type="common">Pig</name>
    <dbReference type="NCBI Taxonomy" id="9823"/>
    <lineage>
        <taxon>Eukaryota</taxon>
        <taxon>Metazoa</taxon>
        <taxon>Chordata</taxon>
        <taxon>Craniata</taxon>
        <taxon>Vertebrata</taxon>
        <taxon>Euteleostomi</taxon>
        <taxon>Mammalia</taxon>
        <taxon>Eutheria</taxon>
        <taxon>Laurasiatheria</taxon>
        <taxon>Artiodactyla</taxon>
        <taxon>Suina</taxon>
        <taxon>Suidae</taxon>
        <taxon>Sus</taxon>
    </lineage>
</organism>
<protein>
    <recommendedName>
        <fullName evidence="6">STAS domain-containing protein</fullName>
    </recommendedName>
</protein>
<keyword evidence="4 5" id="KW-0472">Membrane</keyword>
<evidence type="ECO:0000256" key="2">
    <source>
        <dbReference type="ARBA" id="ARBA00022692"/>
    </source>
</evidence>
<keyword evidence="3 5" id="KW-1133">Transmembrane helix</keyword>
<accession>A0A8D1B078</accession>
<feature type="transmembrane region" description="Helical" evidence="5">
    <location>
        <begin position="425"/>
        <end position="449"/>
    </location>
</feature>
<dbReference type="GO" id="GO:0055085">
    <property type="term" value="P:transmembrane transport"/>
    <property type="evidence" value="ECO:0007669"/>
    <property type="project" value="InterPro"/>
</dbReference>
<dbReference type="PANTHER" id="PTHR11814">
    <property type="entry name" value="SULFATE TRANSPORTER"/>
    <property type="match status" value="1"/>
</dbReference>
<feature type="transmembrane region" description="Helical" evidence="5">
    <location>
        <begin position="120"/>
        <end position="144"/>
    </location>
</feature>
<feature type="transmembrane region" description="Helical" evidence="5">
    <location>
        <begin position="191"/>
        <end position="220"/>
    </location>
</feature>
<feature type="domain" description="STAS" evidence="6">
    <location>
        <begin position="546"/>
        <end position="677"/>
    </location>
</feature>
<dbReference type="CDD" id="cd07042">
    <property type="entry name" value="STAS_SulP_like_sulfate_transporter"/>
    <property type="match status" value="1"/>
</dbReference>
<dbReference type="FunFam" id="3.30.750.24:FF:000027">
    <property type="entry name" value="Solute carrier family 26 member 10"/>
    <property type="match status" value="1"/>
</dbReference>
<feature type="transmembrane region" description="Helical" evidence="5">
    <location>
        <begin position="398"/>
        <end position="419"/>
    </location>
</feature>